<reference evidence="10 11" key="1">
    <citation type="journal article" date="2016" name="Nat. Commun.">
        <title>Thousands of microbial genomes shed light on interconnected biogeochemical processes in an aquifer system.</title>
        <authorList>
            <person name="Anantharaman K."/>
            <person name="Brown C.T."/>
            <person name="Hug L.A."/>
            <person name="Sharon I."/>
            <person name="Castelle C.J."/>
            <person name="Probst A.J."/>
            <person name="Thomas B.C."/>
            <person name="Singh A."/>
            <person name="Wilkins M.J."/>
            <person name="Karaoz U."/>
            <person name="Brodie E.L."/>
            <person name="Williams K.H."/>
            <person name="Hubbard S.S."/>
            <person name="Banfield J.F."/>
        </authorList>
    </citation>
    <scope>NUCLEOTIDE SEQUENCE [LARGE SCALE GENOMIC DNA]</scope>
</reference>
<accession>A0A1G2PCL2</accession>
<evidence type="ECO:0000259" key="9">
    <source>
        <dbReference type="Pfam" id="PF06750"/>
    </source>
</evidence>
<feature type="transmembrane region" description="Helical" evidence="7">
    <location>
        <begin position="6"/>
        <end position="27"/>
    </location>
</feature>
<comment type="caution">
    <text evidence="10">The sequence shown here is derived from an EMBL/GenBank/DDBJ whole genome shotgun (WGS) entry which is preliminary data.</text>
</comment>
<evidence type="ECO:0000256" key="2">
    <source>
        <dbReference type="ARBA" id="ARBA00005801"/>
    </source>
</evidence>
<dbReference type="InterPro" id="IPR010627">
    <property type="entry name" value="Prepilin_pept_A24_N"/>
</dbReference>
<evidence type="ECO:0000259" key="8">
    <source>
        <dbReference type="Pfam" id="PF01478"/>
    </source>
</evidence>
<feature type="transmembrane region" description="Helical" evidence="7">
    <location>
        <begin position="199"/>
        <end position="232"/>
    </location>
</feature>
<evidence type="ECO:0000256" key="3">
    <source>
        <dbReference type="ARBA" id="ARBA00022475"/>
    </source>
</evidence>
<keyword evidence="3" id="KW-1003">Cell membrane</keyword>
<evidence type="ECO:0000313" key="10">
    <source>
        <dbReference type="EMBL" id="OHA46070.1"/>
    </source>
</evidence>
<keyword evidence="5 7" id="KW-1133">Transmembrane helix</keyword>
<evidence type="ECO:0000256" key="4">
    <source>
        <dbReference type="ARBA" id="ARBA00022692"/>
    </source>
</evidence>
<gene>
    <name evidence="10" type="ORF">A2541_00085</name>
</gene>
<dbReference type="GO" id="GO:0005886">
    <property type="term" value="C:plasma membrane"/>
    <property type="evidence" value="ECO:0007669"/>
    <property type="project" value="UniProtKB-SubCell"/>
</dbReference>
<dbReference type="AlphaFoldDB" id="A0A1G2PCL2"/>
<evidence type="ECO:0008006" key="12">
    <source>
        <dbReference type="Google" id="ProtNLM"/>
    </source>
</evidence>
<feature type="transmembrane region" description="Helical" evidence="7">
    <location>
        <begin position="166"/>
        <end position="187"/>
    </location>
</feature>
<dbReference type="Pfam" id="PF06750">
    <property type="entry name" value="A24_N_bact"/>
    <property type="match status" value="1"/>
</dbReference>
<protein>
    <recommendedName>
        <fullName evidence="12">Peptidase A24A N-terminal domain-containing protein</fullName>
    </recommendedName>
</protein>
<comment type="subcellular location">
    <subcellularLocation>
        <location evidence="1">Cell membrane</location>
        <topology evidence="1">Multi-pass membrane protein</topology>
    </subcellularLocation>
</comment>
<evidence type="ECO:0000313" key="11">
    <source>
        <dbReference type="Proteomes" id="UP000176965"/>
    </source>
</evidence>
<dbReference type="InterPro" id="IPR000045">
    <property type="entry name" value="Prepilin_IV_endopep_pep"/>
</dbReference>
<name>A0A1G2PCL2_9BACT</name>
<sequence>MSTEIIFYILVFIFGSIVGSFLNVLILRYNTGVSIMKGRSFCFSCGKKLGPLELIPILSFIIQKGRCQGCQSKISWQYPVVEFITGALFVGVFIKYLGLIGLFFDLWSVLIALAVMAVLVSIAIYDFKHKIIPDSLVIAFGLLAIFKIIADLFLTSSFSTEIKTHLIWYLLAGPILALPFFFIWLFSRGQWMGLGDPKLILGIGWFLGPIFGLSAVILAFWMGALYGLVLIVLSKFSWHGLKIDGKTEVPFAPFLILGFLLVFFFQIDILGLGFLIP</sequence>
<organism evidence="10 11">
    <name type="scientific">Candidatus Taylorbacteria bacterium RIFOXYD2_FULL_36_9</name>
    <dbReference type="NCBI Taxonomy" id="1802338"/>
    <lineage>
        <taxon>Bacteria</taxon>
        <taxon>Candidatus Tayloriibacteriota</taxon>
    </lineage>
</organism>
<feature type="transmembrane region" description="Helical" evidence="7">
    <location>
        <begin position="136"/>
        <end position="154"/>
    </location>
</feature>
<evidence type="ECO:0000256" key="6">
    <source>
        <dbReference type="ARBA" id="ARBA00023136"/>
    </source>
</evidence>
<keyword evidence="4 7" id="KW-0812">Transmembrane</keyword>
<proteinExistence type="inferred from homology"/>
<dbReference type="Pfam" id="PF01478">
    <property type="entry name" value="Peptidase_A24"/>
    <property type="match status" value="1"/>
</dbReference>
<dbReference type="InterPro" id="IPR050882">
    <property type="entry name" value="Prepilin_peptidase/N-MTase"/>
</dbReference>
<feature type="transmembrane region" description="Helical" evidence="7">
    <location>
        <begin position="106"/>
        <end position="124"/>
    </location>
</feature>
<feature type="domain" description="Prepilin peptidase A24 N-terminal" evidence="9">
    <location>
        <begin position="13"/>
        <end position="95"/>
    </location>
</feature>
<dbReference type="GO" id="GO:0006465">
    <property type="term" value="P:signal peptide processing"/>
    <property type="evidence" value="ECO:0007669"/>
    <property type="project" value="TreeGrafter"/>
</dbReference>
<keyword evidence="6 7" id="KW-0472">Membrane</keyword>
<feature type="transmembrane region" description="Helical" evidence="7">
    <location>
        <begin position="252"/>
        <end position="276"/>
    </location>
</feature>
<dbReference type="Proteomes" id="UP000176965">
    <property type="component" value="Unassembled WGS sequence"/>
</dbReference>
<comment type="similarity">
    <text evidence="2">Belongs to the peptidase A24 family.</text>
</comment>
<feature type="transmembrane region" description="Helical" evidence="7">
    <location>
        <begin position="80"/>
        <end position="100"/>
    </location>
</feature>
<evidence type="ECO:0000256" key="7">
    <source>
        <dbReference type="SAM" id="Phobius"/>
    </source>
</evidence>
<dbReference type="Gene3D" id="1.20.120.1220">
    <property type="match status" value="1"/>
</dbReference>
<evidence type="ECO:0000256" key="5">
    <source>
        <dbReference type="ARBA" id="ARBA00022989"/>
    </source>
</evidence>
<dbReference type="GO" id="GO:0004190">
    <property type="term" value="F:aspartic-type endopeptidase activity"/>
    <property type="evidence" value="ECO:0007669"/>
    <property type="project" value="InterPro"/>
</dbReference>
<dbReference type="PANTHER" id="PTHR30487:SF0">
    <property type="entry name" value="PREPILIN LEADER PEPTIDASE_N-METHYLTRANSFERASE-RELATED"/>
    <property type="match status" value="1"/>
</dbReference>
<feature type="domain" description="Prepilin type IV endopeptidase peptidase" evidence="8">
    <location>
        <begin position="114"/>
        <end position="228"/>
    </location>
</feature>
<dbReference type="STRING" id="1802338.A2541_00085"/>
<dbReference type="EMBL" id="MHSQ01000036">
    <property type="protein sequence ID" value="OHA46070.1"/>
    <property type="molecule type" value="Genomic_DNA"/>
</dbReference>
<dbReference type="PANTHER" id="PTHR30487">
    <property type="entry name" value="TYPE 4 PREPILIN-LIKE PROTEINS LEADER PEPTIDE-PROCESSING ENZYME"/>
    <property type="match status" value="1"/>
</dbReference>
<evidence type="ECO:0000256" key="1">
    <source>
        <dbReference type="ARBA" id="ARBA00004651"/>
    </source>
</evidence>